<gene>
    <name evidence="3" type="ORF">AVDCRST_MAG19-4170</name>
</gene>
<feature type="region of interest" description="Disordered" evidence="1">
    <location>
        <begin position="92"/>
        <end position="112"/>
    </location>
</feature>
<protein>
    <submittedName>
        <fullName evidence="3">Uncharacterized protein</fullName>
    </submittedName>
</protein>
<name>A0A6J4VNM2_9BACT</name>
<feature type="transmembrane region" description="Helical" evidence="2">
    <location>
        <begin position="130"/>
        <end position="150"/>
    </location>
</feature>
<reference evidence="3" key="1">
    <citation type="submission" date="2020-02" db="EMBL/GenBank/DDBJ databases">
        <authorList>
            <person name="Meier V. D."/>
        </authorList>
    </citation>
    <scope>NUCLEOTIDE SEQUENCE</scope>
    <source>
        <strain evidence="3">AVDCRST_MAG19</strain>
    </source>
</reference>
<organism evidence="3">
    <name type="scientific">uncultured Thermomicrobiales bacterium</name>
    <dbReference type="NCBI Taxonomy" id="1645740"/>
    <lineage>
        <taxon>Bacteria</taxon>
        <taxon>Pseudomonadati</taxon>
        <taxon>Thermomicrobiota</taxon>
        <taxon>Thermomicrobia</taxon>
        <taxon>Thermomicrobiales</taxon>
        <taxon>environmental samples</taxon>
    </lineage>
</organism>
<keyword evidence="2" id="KW-1133">Transmembrane helix</keyword>
<dbReference type="AlphaFoldDB" id="A0A6J4VNM2"/>
<dbReference type="PROSITE" id="PS51257">
    <property type="entry name" value="PROKAR_LIPOPROTEIN"/>
    <property type="match status" value="1"/>
</dbReference>
<keyword evidence="2" id="KW-0812">Transmembrane</keyword>
<evidence type="ECO:0000256" key="1">
    <source>
        <dbReference type="SAM" id="MobiDB-lite"/>
    </source>
</evidence>
<accession>A0A6J4VNM2</accession>
<evidence type="ECO:0000313" key="3">
    <source>
        <dbReference type="EMBL" id="CAA9582408.1"/>
    </source>
</evidence>
<feature type="transmembrane region" description="Helical" evidence="2">
    <location>
        <begin position="15"/>
        <end position="33"/>
    </location>
</feature>
<feature type="non-terminal residue" evidence="3">
    <location>
        <position position="173"/>
    </location>
</feature>
<keyword evidence="2" id="KW-0472">Membrane</keyword>
<proteinExistence type="predicted"/>
<evidence type="ECO:0000256" key="2">
    <source>
        <dbReference type="SAM" id="Phobius"/>
    </source>
</evidence>
<dbReference type="InterPro" id="IPR046657">
    <property type="entry name" value="DUF6766"/>
</dbReference>
<dbReference type="Pfam" id="PF20554">
    <property type="entry name" value="DUF6766"/>
    <property type="match status" value="1"/>
</dbReference>
<sequence>MTGGDDRGFLRDNGLTLFFVVLFVACVVVQAFVGRADFNHEQVAHGSEAVSLSRYVTSSAFWVDVMENWQSEYLQFTLYVLAAVWFVQRGSTESKQPGDEGGESDEEQKLGEHIQRDSPAWARAGGLRTLVYSNSLLLVMAGIFAGSWLAQLITGRIEYNEDQLDHQEAALGL</sequence>
<dbReference type="EMBL" id="CADCWL010000235">
    <property type="protein sequence ID" value="CAA9582408.1"/>
    <property type="molecule type" value="Genomic_DNA"/>
</dbReference>